<protein>
    <submittedName>
        <fullName evidence="2">Uncharacterized protein</fullName>
    </submittedName>
</protein>
<sequence>MGAVDCGNGDVDNDIWPEMVWVQIGSFLLGSSLRFITFTPYTGSDNDAPTHHRFAHSHSCQRRIRQLSRRDNRQGPGERSPRRAPRRLCQHLPRSHLYAFFQIGQKPVMRKSNHENRVGGPDPRRPGGSAQDEHVTDARRRADRLREQASSGRSAGGGGGEDRERLPQVYRHHPRERQAHPGIPWY</sequence>
<evidence type="ECO:0000313" key="3">
    <source>
        <dbReference type="Proteomes" id="UP000268093"/>
    </source>
</evidence>
<name>A0A433D239_9FUNG</name>
<feature type="compositionally biased region" description="Basic residues" evidence="1">
    <location>
        <begin position="51"/>
        <end position="67"/>
    </location>
</feature>
<gene>
    <name evidence="2" type="ORF">BC936DRAFT_148874</name>
</gene>
<evidence type="ECO:0000256" key="1">
    <source>
        <dbReference type="SAM" id="MobiDB-lite"/>
    </source>
</evidence>
<reference evidence="2 3" key="1">
    <citation type="journal article" date="2018" name="New Phytol.">
        <title>Phylogenomics of Endogonaceae and evolution of mycorrhizas within Mucoromycota.</title>
        <authorList>
            <person name="Chang Y."/>
            <person name="Desiro A."/>
            <person name="Na H."/>
            <person name="Sandor L."/>
            <person name="Lipzen A."/>
            <person name="Clum A."/>
            <person name="Barry K."/>
            <person name="Grigoriev I.V."/>
            <person name="Martin F.M."/>
            <person name="Stajich J.E."/>
            <person name="Smith M.E."/>
            <person name="Bonito G."/>
            <person name="Spatafora J.W."/>
        </authorList>
    </citation>
    <scope>NUCLEOTIDE SEQUENCE [LARGE SCALE GENOMIC DNA]</scope>
    <source>
        <strain evidence="2 3">GMNB39</strain>
    </source>
</reference>
<dbReference type="EMBL" id="RBNI01008158">
    <property type="protein sequence ID" value="RUP44907.1"/>
    <property type="molecule type" value="Genomic_DNA"/>
</dbReference>
<feature type="compositionally biased region" description="Basic and acidic residues" evidence="1">
    <location>
        <begin position="112"/>
        <end position="147"/>
    </location>
</feature>
<feature type="region of interest" description="Disordered" evidence="1">
    <location>
        <begin position="48"/>
        <end position="88"/>
    </location>
</feature>
<keyword evidence="3" id="KW-1185">Reference proteome</keyword>
<organism evidence="2 3">
    <name type="scientific">Jimgerdemannia flammicorona</name>
    <dbReference type="NCBI Taxonomy" id="994334"/>
    <lineage>
        <taxon>Eukaryota</taxon>
        <taxon>Fungi</taxon>
        <taxon>Fungi incertae sedis</taxon>
        <taxon>Mucoromycota</taxon>
        <taxon>Mucoromycotina</taxon>
        <taxon>Endogonomycetes</taxon>
        <taxon>Endogonales</taxon>
        <taxon>Endogonaceae</taxon>
        <taxon>Jimgerdemannia</taxon>
    </lineage>
</organism>
<feature type="region of interest" description="Disordered" evidence="1">
    <location>
        <begin position="103"/>
        <end position="186"/>
    </location>
</feature>
<proteinExistence type="predicted"/>
<dbReference type="Proteomes" id="UP000268093">
    <property type="component" value="Unassembled WGS sequence"/>
</dbReference>
<accession>A0A433D239</accession>
<dbReference type="AlphaFoldDB" id="A0A433D239"/>
<comment type="caution">
    <text evidence="2">The sequence shown here is derived from an EMBL/GenBank/DDBJ whole genome shotgun (WGS) entry which is preliminary data.</text>
</comment>
<evidence type="ECO:0000313" key="2">
    <source>
        <dbReference type="EMBL" id="RUP44907.1"/>
    </source>
</evidence>